<organism evidence="6 7">
    <name type="scientific">Alkalibacillus silvisoli</name>
    <dbReference type="NCBI Taxonomy" id="392823"/>
    <lineage>
        <taxon>Bacteria</taxon>
        <taxon>Bacillati</taxon>
        <taxon>Bacillota</taxon>
        <taxon>Bacilli</taxon>
        <taxon>Bacillales</taxon>
        <taxon>Bacillaceae</taxon>
        <taxon>Alkalibacillus</taxon>
    </lineage>
</organism>
<dbReference type="Pfam" id="PF12945">
    <property type="entry name" value="PilZNR"/>
    <property type="match status" value="1"/>
</dbReference>
<evidence type="ECO:0000256" key="3">
    <source>
        <dbReference type="ARBA" id="ARBA00023143"/>
    </source>
</evidence>
<sequence>MLSVGMKLTIEVVKGDQVEEKLHTKIVDLTKKRIYVDYPINQRTGRTFYFINNTKVRVSFVSDHDIVYMFYCDVKRRKKKKIPLIEIPFPNQDELIKVQRREYVRIEANLDVAVHSLDEEKEPLITHTLDLSGGGIAVKSTSQQFEQGEEVDLMLVLPFGPNDYVYLNIKGEVIRYAPSKEGQDYILSLKFKSIEDTKRETIIKYCFDQQLERRRKLNT</sequence>
<keyword evidence="3" id="KW-0975">Bacterial flagellum</keyword>
<keyword evidence="7" id="KW-1185">Reference proteome</keyword>
<evidence type="ECO:0000313" key="6">
    <source>
        <dbReference type="EMBL" id="GAA0458834.1"/>
    </source>
</evidence>
<reference evidence="6 7" key="1">
    <citation type="journal article" date="2019" name="Int. J. Syst. Evol. Microbiol.">
        <title>The Global Catalogue of Microorganisms (GCM) 10K type strain sequencing project: providing services to taxonomists for standard genome sequencing and annotation.</title>
        <authorList>
            <consortium name="The Broad Institute Genomics Platform"/>
            <consortium name="The Broad Institute Genome Sequencing Center for Infectious Disease"/>
            <person name="Wu L."/>
            <person name="Ma J."/>
        </authorList>
    </citation>
    <scope>NUCLEOTIDE SEQUENCE [LARGE SCALE GENOMIC DNA]</scope>
    <source>
        <strain evidence="6 7">JCM 14193</strain>
    </source>
</reference>
<gene>
    <name evidence="6" type="primary">dgrA</name>
    <name evidence="6" type="ORF">GCM10008935_12540</name>
</gene>
<dbReference type="Proteomes" id="UP001500740">
    <property type="component" value="Unassembled WGS sequence"/>
</dbReference>
<evidence type="ECO:0000256" key="2">
    <source>
        <dbReference type="ARBA" id="ARBA00022741"/>
    </source>
</evidence>
<evidence type="ECO:0000256" key="1">
    <source>
        <dbReference type="ARBA" id="ARBA00022636"/>
    </source>
</evidence>
<proteinExistence type="predicted"/>
<dbReference type="Gene3D" id="2.30.110.10">
    <property type="entry name" value="Electron Transport, Fmn-binding Protein, Chain A"/>
    <property type="match status" value="1"/>
</dbReference>
<feature type="domain" description="Type III secretion system flagellar brake protein YcgR PilZN" evidence="5">
    <location>
        <begin position="4"/>
        <end position="90"/>
    </location>
</feature>
<feature type="domain" description="PilZ" evidence="4">
    <location>
        <begin position="99"/>
        <end position="207"/>
    </location>
</feature>
<evidence type="ECO:0000259" key="4">
    <source>
        <dbReference type="Pfam" id="PF07238"/>
    </source>
</evidence>
<keyword evidence="2" id="KW-0547">Nucleotide-binding</keyword>
<name>A0ABN0ZU35_9BACI</name>
<dbReference type="EMBL" id="BAAACZ010000009">
    <property type="protein sequence ID" value="GAA0458834.1"/>
    <property type="molecule type" value="Genomic_DNA"/>
</dbReference>
<dbReference type="Pfam" id="PF07238">
    <property type="entry name" value="PilZ"/>
    <property type="match status" value="1"/>
</dbReference>
<keyword evidence="1" id="KW-0973">c-di-GMP</keyword>
<comment type="caution">
    <text evidence="6">The sequence shown here is derived from an EMBL/GenBank/DDBJ whole genome shotgun (WGS) entry which is preliminary data.</text>
</comment>
<dbReference type="SUPFAM" id="SSF141371">
    <property type="entry name" value="PilZ domain-like"/>
    <property type="match status" value="2"/>
</dbReference>
<dbReference type="InterPro" id="IPR012349">
    <property type="entry name" value="Split_barrel_FMN-bd"/>
</dbReference>
<keyword evidence="6" id="KW-0675">Receptor</keyword>
<dbReference type="InterPro" id="IPR009875">
    <property type="entry name" value="PilZ_domain"/>
</dbReference>
<dbReference type="RefSeq" id="WP_343782498.1">
    <property type="nucleotide sequence ID" value="NZ_BAAACZ010000009.1"/>
</dbReference>
<evidence type="ECO:0000313" key="7">
    <source>
        <dbReference type="Proteomes" id="UP001500740"/>
    </source>
</evidence>
<accession>A0ABN0ZU35</accession>
<evidence type="ECO:0000259" key="5">
    <source>
        <dbReference type="Pfam" id="PF12945"/>
    </source>
</evidence>
<dbReference type="InterPro" id="IPR009926">
    <property type="entry name" value="T3SS_YcgR_PilZN"/>
</dbReference>
<dbReference type="Gene3D" id="2.40.10.220">
    <property type="entry name" value="predicted glycosyltransferase like domains"/>
    <property type="match status" value="1"/>
</dbReference>
<protein>
    <submittedName>
        <fullName evidence="6">Cyclic di-GMP receptor DgrA</fullName>
    </submittedName>
</protein>